<protein>
    <recommendedName>
        <fullName evidence="5">EF-hand domain-containing protein</fullName>
    </recommendedName>
</protein>
<dbReference type="InterPro" id="IPR049760">
    <property type="entry name" value="DD_EFCAB10"/>
</dbReference>
<reference evidence="6" key="1">
    <citation type="journal article" date="2022" name="bioRxiv">
        <title>Genomics of Preaxostyla Flagellates Illuminates Evolutionary Transitions and the Path Towards Mitochondrial Loss.</title>
        <authorList>
            <person name="Novak L.V.F."/>
            <person name="Treitli S.C."/>
            <person name="Pyrih J."/>
            <person name="Halakuc P."/>
            <person name="Pipaliya S.V."/>
            <person name="Vacek V."/>
            <person name="Brzon O."/>
            <person name="Soukal P."/>
            <person name="Eme L."/>
            <person name="Dacks J.B."/>
            <person name="Karnkowska A."/>
            <person name="Elias M."/>
            <person name="Hampl V."/>
        </authorList>
    </citation>
    <scope>NUCLEOTIDE SEQUENCE</scope>
    <source>
        <strain evidence="6">RCP-MX</strain>
    </source>
</reference>
<dbReference type="PANTHER" id="PTHR14205:SF15">
    <property type="entry name" value="EARP AND GARP COMPLEX-INTERACTING PROTEIN 1"/>
    <property type="match status" value="1"/>
</dbReference>
<dbReference type="InterPro" id="IPR019775">
    <property type="entry name" value="WD40_repeat_CS"/>
</dbReference>
<evidence type="ECO:0000256" key="2">
    <source>
        <dbReference type="ARBA" id="ARBA00022574"/>
    </source>
</evidence>
<dbReference type="Gene3D" id="2.130.10.10">
    <property type="entry name" value="YVTN repeat-like/Quinoprotein amine dehydrogenase"/>
    <property type="match status" value="1"/>
</dbReference>
<dbReference type="Pfam" id="PF24548">
    <property type="entry name" value="EF_EFCAB10_C"/>
    <property type="match status" value="1"/>
</dbReference>
<dbReference type="SUPFAM" id="SSF50978">
    <property type="entry name" value="WD40 repeat-like"/>
    <property type="match status" value="1"/>
</dbReference>
<keyword evidence="7" id="KW-1185">Reference proteome</keyword>
<dbReference type="Proteomes" id="UP001141327">
    <property type="component" value="Unassembled WGS sequence"/>
</dbReference>
<gene>
    <name evidence="6" type="ORF">PAPYR_755</name>
</gene>
<dbReference type="Pfam" id="PF23609">
    <property type="entry name" value="Beta-prop_EIPR1"/>
    <property type="match status" value="1"/>
</dbReference>
<dbReference type="SMART" id="SM00320">
    <property type="entry name" value="WD40"/>
    <property type="match status" value="4"/>
</dbReference>
<dbReference type="PANTHER" id="PTHR14205">
    <property type="entry name" value="WD-REPEAT PROTEIN"/>
    <property type="match status" value="1"/>
</dbReference>
<dbReference type="InterPro" id="IPR002048">
    <property type="entry name" value="EF_hand_dom"/>
</dbReference>
<evidence type="ECO:0000256" key="4">
    <source>
        <dbReference type="PROSITE-ProRule" id="PRU00221"/>
    </source>
</evidence>
<proteinExistence type="inferred from homology"/>
<dbReference type="InterPro" id="IPR015943">
    <property type="entry name" value="WD40/YVTN_repeat-like_dom_sf"/>
</dbReference>
<feature type="repeat" description="WD" evidence="4">
    <location>
        <begin position="216"/>
        <end position="258"/>
    </location>
</feature>
<comment type="caution">
    <text evidence="6">The sequence shown here is derived from an EMBL/GenBank/DDBJ whole genome shotgun (WGS) entry which is preliminary data.</text>
</comment>
<dbReference type="CDD" id="cd22976">
    <property type="entry name" value="DD_EFCAB10"/>
    <property type="match status" value="1"/>
</dbReference>
<dbReference type="EMBL" id="JAPMOS010000002">
    <property type="protein sequence ID" value="KAJ4462739.1"/>
    <property type="molecule type" value="Genomic_DNA"/>
</dbReference>
<dbReference type="InterPro" id="IPR056587">
    <property type="entry name" value="EF_EFCAB10_C"/>
</dbReference>
<dbReference type="PROSITE" id="PS50222">
    <property type="entry name" value="EF_HAND_2"/>
    <property type="match status" value="1"/>
</dbReference>
<feature type="repeat" description="WD" evidence="4">
    <location>
        <begin position="261"/>
        <end position="293"/>
    </location>
</feature>
<dbReference type="InterPro" id="IPR059104">
    <property type="entry name" value="Beta-prop_EIPR1-like"/>
</dbReference>
<keyword evidence="2 4" id="KW-0853">WD repeat</keyword>
<dbReference type="Gene3D" id="1.20.890.10">
    <property type="entry name" value="cAMP-dependent protein kinase regulatory subunit, dimerization-anchoring domain"/>
    <property type="match status" value="1"/>
</dbReference>
<dbReference type="PROSITE" id="PS00678">
    <property type="entry name" value="WD_REPEATS_1"/>
    <property type="match status" value="1"/>
</dbReference>
<evidence type="ECO:0000313" key="6">
    <source>
        <dbReference type="EMBL" id="KAJ4462739.1"/>
    </source>
</evidence>
<comment type="similarity">
    <text evidence="1">Belongs to the WD repeat EIPR1 family.</text>
</comment>
<dbReference type="InterPro" id="IPR036322">
    <property type="entry name" value="WD40_repeat_dom_sf"/>
</dbReference>
<evidence type="ECO:0000313" key="7">
    <source>
        <dbReference type="Proteomes" id="UP001141327"/>
    </source>
</evidence>
<feature type="domain" description="EF-hand" evidence="5">
    <location>
        <begin position="410"/>
        <end position="445"/>
    </location>
</feature>
<sequence>MSGSIYGLKLPCRQVGSVCGSDTNQFLVASCSLREENEIHLVNFDGERGEVTRKALFSFPKDDPIHKGEVWTLTPHPSDPTLFFTCCHTGDGRYVTQCWAMPSIDGGQQLGVPLQLRYTFEGRREISRVIVQPQLGSVRGAPLQLGVISECGLQVYSAPQGTTRFVAQGSPYACTTGAFTMAGAWDPLHPHLVAVAKGGDLVVVDMRTNNEGLHVPGAHYAPIMALDFAPTTQYRLATGCTDGTIKLWDVRQNGEELACVPDAHMHWVETLSFNTYHDELLVSASTDATVRLWRTDLILDTPTAAGACVEAYRDHEDSVHSCCWGTNEMDPWCIASGDDARVVHAIPNVMQNPGDAKRKDAAQYMKDKKITQILEIITAPLLFHRPEDPNAFLVDQLRSLHDSRAEHPLFSTEDLDCIFSMYDVLQQGTITRSQLEGALQTLGCAEFARLPKGNAPVDKTTFVSLASAALTSQLESL</sequence>
<dbReference type="InterPro" id="IPR001680">
    <property type="entry name" value="WD40_rpt"/>
</dbReference>
<dbReference type="PROSITE" id="PS50082">
    <property type="entry name" value="WD_REPEATS_2"/>
    <property type="match status" value="2"/>
</dbReference>
<keyword evidence="3" id="KW-0677">Repeat</keyword>
<name>A0ABQ8UZD1_9EUKA</name>
<evidence type="ECO:0000256" key="1">
    <source>
        <dbReference type="ARBA" id="ARBA00005672"/>
    </source>
</evidence>
<dbReference type="SUPFAM" id="SSF47391">
    <property type="entry name" value="Dimerization-anchoring domain of cAMP-dependent PK regulatory subunit"/>
    <property type="match status" value="1"/>
</dbReference>
<dbReference type="PROSITE" id="PS50294">
    <property type="entry name" value="WD_REPEATS_REGION"/>
    <property type="match status" value="2"/>
</dbReference>
<evidence type="ECO:0000256" key="3">
    <source>
        <dbReference type="ARBA" id="ARBA00022737"/>
    </source>
</evidence>
<evidence type="ECO:0000259" key="5">
    <source>
        <dbReference type="PROSITE" id="PS50222"/>
    </source>
</evidence>
<organism evidence="6 7">
    <name type="scientific">Paratrimastix pyriformis</name>
    <dbReference type="NCBI Taxonomy" id="342808"/>
    <lineage>
        <taxon>Eukaryota</taxon>
        <taxon>Metamonada</taxon>
        <taxon>Preaxostyla</taxon>
        <taxon>Paratrimastigidae</taxon>
        <taxon>Paratrimastix</taxon>
    </lineage>
</organism>
<accession>A0ABQ8UZD1</accession>
<dbReference type="InterPro" id="IPR040323">
    <property type="entry name" value="EIPR1"/>
</dbReference>